<sequence>MQQQDYGFRFDEKSIKDISKSIASEVADRIYYEFLLARYMPEVIAIEKGNVTPIKTEDFKKQLMYKIKSMAE</sequence>
<dbReference type="AlphaFoldDB" id="A0A062V1H6"/>
<dbReference type="OrthoDB" id="376175at2157"/>
<dbReference type="EMBL" id="JMIY01000006">
    <property type="protein sequence ID" value="KCZ71237.1"/>
    <property type="molecule type" value="Genomic_DNA"/>
</dbReference>
<gene>
    <name evidence="1" type="ORF">ANME2D_02438</name>
</gene>
<comment type="caution">
    <text evidence="1">The sequence shown here is derived from an EMBL/GenBank/DDBJ whole genome shotgun (WGS) entry which is preliminary data.</text>
</comment>
<proteinExistence type="predicted"/>
<reference evidence="1 2" key="1">
    <citation type="journal article" date="2013" name="Nature">
        <title>Anaerobic oxidation of methane coupled to nitrate reduction in a novel archaeal lineage.</title>
        <authorList>
            <person name="Haroon M.F."/>
            <person name="Hu S."/>
            <person name="Shi Y."/>
            <person name="Imelfort M."/>
            <person name="Keller J."/>
            <person name="Hugenholtz P."/>
            <person name="Yuan Z."/>
            <person name="Tyson G.W."/>
        </authorList>
    </citation>
    <scope>NUCLEOTIDE SEQUENCE [LARGE SCALE GENOMIC DNA]</scope>
    <source>
        <strain evidence="1 2">ANME-2d</strain>
    </source>
</reference>
<name>A0A062V1H6_9EURY</name>
<dbReference type="Proteomes" id="UP000027153">
    <property type="component" value="Unassembled WGS sequence"/>
</dbReference>
<accession>A0A062V1H6</accession>
<evidence type="ECO:0000313" key="2">
    <source>
        <dbReference type="Proteomes" id="UP000027153"/>
    </source>
</evidence>
<keyword evidence="2" id="KW-1185">Reference proteome</keyword>
<evidence type="ECO:0000313" key="1">
    <source>
        <dbReference type="EMBL" id="KCZ71237.1"/>
    </source>
</evidence>
<organism evidence="1 2">
    <name type="scientific">Candidatus Methanoperedens nitratireducens</name>
    <dbReference type="NCBI Taxonomy" id="1392998"/>
    <lineage>
        <taxon>Archaea</taxon>
        <taxon>Methanobacteriati</taxon>
        <taxon>Methanobacteriota</taxon>
        <taxon>Stenosarchaea group</taxon>
        <taxon>Methanomicrobia</taxon>
        <taxon>Methanosarcinales</taxon>
        <taxon>ANME-2 cluster</taxon>
        <taxon>Candidatus Methanoperedentaceae</taxon>
        <taxon>Candidatus Methanoperedens</taxon>
    </lineage>
</organism>
<dbReference type="RefSeq" id="WP_048091960.1">
    <property type="nucleotide sequence ID" value="NZ_JMIY01000006.1"/>
</dbReference>
<protein>
    <submittedName>
        <fullName evidence="1">Uncharacterized protein</fullName>
    </submittedName>
</protein>